<name>A0ABW2IJK5_9PROT</name>
<evidence type="ECO:0000259" key="1">
    <source>
        <dbReference type="Pfam" id="PF07969"/>
    </source>
</evidence>
<reference evidence="3" key="1">
    <citation type="journal article" date="2019" name="Int. J. Syst. Evol. Microbiol.">
        <title>The Global Catalogue of Microorganisms (GCM) 10K type strain sequencing project: providing services to taxonomists for standard genome sequencing and annotation.</title>
        <authorList>
            <consortium name="The Broad Institute Genomics Platform"/>
            <consortium name="The Broad Institute Genome Sequencing Center for Infectious Disease"/>
            <person name="Wu L."/>
            <person name="Ma J."/>
        </authorList>
    </citation>
    <scope>NUCLEOTIDE SEQUENCE [LARGE SCALE GENOMIC DNA]</scope>
    <source>
        <strain evidence="3">CCUG 51308</strain>
    </source>
</reference>
<comment type="caution">
    <text evidence="2">The sequence shown here is derived from an EMBL/GenBank/DDBJ whole genome shotgun (WGS) entry which is preliminary data.</text>
</comment>
<dbReference type="EMBL" id="JBHTBR010000002">
    <property type="protein sequence ID" value="MFC7291321.1"/>
    <property type="molecule type" value="Genomic_DNA"/>
</dbReference>
<dbReference type="Gene3D" id="2.30.40.10">
    <property type="entry name" value="Urease, subunit C, domain 1"/>
    <property type="match status" value="2"/>
</dbReference>
<dbReference type="Pfam" id="PF07969">
    <property type="entry name" value="Amidohydro_3"/>
    <property type="match status" value="1"/>
</dbReference>
<dbReference type="RefSeq" id="WP_382166514.1">
    <property type="nucleotide sequence ID" value="NZ_JBHTBR010000002.1"/>
</dbReference>
<dbReference type="SUPFAM" id="SSF51338">
    <property type="entry name" value="Composite domain of metallo-dependent hydrolases"/>
    <property type="match status" value="1"/>
</dbReference>
<evidence type="ECO:0000313" key="3">
    <source>
        <dbReference type="Proteomes" id="UP001596492"/>
    </source>
</evidence>
<dbReference type="Proteomes" id="UP001596492">
    <property type="component" value="Unassembled WGS sequence"/>
</dbReference>
<dbReference type="Gene3D" id="3.20.20.140">
    <property type="entry name" value="Metal-dependent hydrolases"/>
    <property type="match status" value="1"/>
</dbReference>
<feature type="domain" description="Amidohydrolase 3" evidence="1">
    <location>
        <begin position="297"/>
        <end position="356"/>
    </location>
</feature>
<protein>
    <submittedName>
        <fullName evidence="2">Amidohydrolase family protein</fullName>
    </submittedName>
</protein>
<evidence type="ECO:0000313" key="2">
    <source>
        <dbReference type="EMBL" id="MFC7291321.1"/>
    </source>
</evidence>
<sequence>MKIHQLLTHGFTLVAAVFMLSACGGQKRPDVIYLGGTIYTGNPEAPIAEAVATIGMRITYVGDANSVLADTHPKTRLVDLKGGAMYPGFIDTHTGALANGVDDALGTQIQASVQAYAKQGWTTIHAYNVLPENVRIMEDLAMARKLPVRVYNVLNQAGFESLATYGPGVSPGGLVETRAIVLDVEKPLPPLGESGDIPTLPQLLKLALKQHVQIMFKIPSTGFGALLDEVELALDDSLPDADPRWGLLYDPQVDPEELLRAMEMLEPSVLNTFKGEAQLQAEPVYQAFVGKAPEKRQNILEYMTLKAAKAGFRDDMIGSIEVGKLADFSIMSGDLLTLSDEELEGVTPVMTVIGGAQAWPPVEQKLPVFGE</sequence>
<dbReference type="PANTHER" id="PTHR22642">
    <property type="entry name" value="IMIDAZOLONEPROPIONASE"/>
    <property type="match status" value="1"/>
</dbReference>
<accession>A0ABW2IJK5</accession>
<gene>
    <name evidence="2" type="ORF">ACFQS8_06810</name>
</gene>
<dbReference type="InterPro" id="IPR011059">
    <property type="entry name" value="Metal-dep_hydrolase_composite"/>
</dbReference>
<proteinExistence type="predicted"/>
<keyword evidence="3" id="KW-1185">Reference proteome</keyword>
<dbReference type="PROSITE" id="PS51257">
    <property type="entry name" value="PROKAR_LIPOPROTEIN"/>
    <property type="match status" value="1"/>
</dbReference>
<dbReference type="PANTHER" id="PTHR22642:SF2">
    <property type="entry name" value="PROTEIN LONG AFTER FAR-RED 3"/>
    <property type="match status" value="1"/>
</dbReference>
<dbReference type="InterPro" id="IPR013108">
    <property type="entry name" value="Amidohydro_3"/>
</dbReference>
<organism evidence="2 3">
    <name type="scientific">Hirschia litorea</name>
    <dbReference type="NCBI Taxonomy" id="1199156"/>
    <lineage>
        <taxon>Bacteria</taxon>
        <taxon>Pseudomonadati</taxon>
        <taxon>Pseudomonadota</taxon>
        <taxon>Alphaproteobacteria</taxon>
        <taxon>Hyphomonadales</taxon>
        <taxon>Hyphomonadaceae</taxon>
        <taxon>Hirschia</taxon>
    </lineage>
</organism>